<dbReference type="InterPro" id="IPR024749">
    <property type="entry name" value="Collagen-bd_put"/>
</dbReference>
<evidence type="ECO:0000313" key="3">
    <source>
        <dbReference type="EMBL" id="CBK65852.1"/>
    </source>
</evidence>
<accession>D6D757</accession>
<dbReference type="HOGENOM" id="CLU_885292_0_0_10"/>
<sequence>MTVEQAKAYGKFLAERYKDEPNIIWFIGGDIRGDVKTAEWEALATSIKAIDKNHLMTFHPRGRTTSATWFNNAPWLDFNMFQSGHRRYGQRFGDGDYPIEENTEEDNWRFVERSLAMKPMKPVIDGEPIYEEIPHGLHDENELLWKDYDVRRYAYWSVFAGSFGHTYGHNSIMQFIKPGVGGAYGAKKPWYDALNDPGYNQMKYLKNLMLTFPFFERIPDQSIITGQNGERYDRAIATRGNDYLMVYNYTGRPMEVDFSKISGAKKNAWWYTTKDGKLEYIGEFDNGVHKFQHDSGYCSGNDHILIVVDSSKNYVEKAWTELPNAQQKWAK</sequence>
<dbReference type="EMBL" id="FP929033">
    <property type="protein sequence ID" value="CBK65852.1"/>
    <property type="molecule type" value="Genomic_DNA"/>
</dbReference>
<dbReference type="Pfam" id="PF12904">
    <property type="entry name" value="Collagen_bind_2"/>
    <property type="match status" value="1"/>
</dbReference>
<proteinExistence type="predicted"/>
<feature type="domain" description="Apiosidase-like catalytic" evidence="2">
    <location>
        <begin position="1"/>
        <end position="216"/>
    </location>
</feature>
<dbReference type="eggNOG" id="COG2730">
    <property type="taxonomic scope" value="Bacteria"/>
</dbReference>
<name>D6D757_9BACE</name>
<reference evidence="3 4" key="1">
    <citation type="submission" date="2010-03" db="EMBL/GenBank/DDBJ databases">
        <title>The genome sequence of Bacteriodes xylanisolvens XB1A.</title>
        <authorList>
            <consortium name="metaHIT consortium -- http://www.metahit.eu/"/>
            <person name="Pajon A."/>
            <person name="Turner K."/>
            <person name="Parkhill J."/>
            <person name="Bernalier A."/>
        </authorList>
    </citation>
    <scope>NUCLEOTIDE SEQUENCE [LARGE SCALE GENOMIC DNA]</scope>
    <source>
        <strain evidence="3 4">XB1A</strain>
    </source>
</reference>
<dbReference type="Pfam" id="PF13204">
    <property type="entry name" value="Apiosidase"/>
    <property type="match status" value="1"/>
</dbReference>
<evidence type="ECO:0000259" key="1">
    <source>
        <dbReference type="Pfam" id="PF12904"/>
    </source>
</evidence>
<feature type="domain" description="Putative collagen-binding" evidence="1">
    <location>
        <begin position="218"/>
        <end position="307"/>
    </location>
</feature>
<dbReference type="SUPFAM" id="SSF51445">
    <property type="entry name" value="(Trans)glycosidases"/>
    <property type="match status" value="1"/>
</dbReference>
<organism evidence="3 4">
    <name type="scientific">Bacteroides xylanisolvens XB1A</name>
    <dbReference type="NCBI Taxonomy" id="657309"/>
    <lineage>
        <taxon>Bacteria</taxon>
        <taxon>Pseudomonadati</taxon>
        <taxon>Bacteroidota</taxon>
        <taxon>Bacteroidia</taxon>
        <taxon>Bacteroidales</taxon>
        <taxon>Bacteroidaceae</taxon>
        <taxon>Bacteroides</taxon>
    </lineage>
</organism>
<evidence type="ECO:0000313" key="4">
    <source>
        <dbReference type="Proteomes" id="UP000008795"/>
    </source>
</evidence>
<dbReference type="AlphaFoldDB" id="D6D757"/>
<evidence type="ECO:0008006" key="5">
    <source>
        <dbReference type="Google" id="ProtNLM"/>
    </source>
</evidence>
<dbReference type="Proteomes" id="UP000008795">
    <property type="component" value="Chromosome"/>
</dbReference>
<dbReference type="Gene3D" id="3.20.20.80">
    <property type="entry name" value="Glycosidases"/>
    <property type="match status" value="1"/>
</dbReference>
<dbReference type="InterPro" id="IPR017853">
    <property type="entry name" value="GH"/>
</dbReference>
<dbReference type="PANTHER" id="PTHR37836:SF3">
    <property type="entry name" value="ENDOGLUCANASE"/>
    <property type="match status" value="1"/>
</dbReference>
<evidence type="ECO:0000259" key="2">
    <source>
        <dbReference type="Pfam" id="PF13204"/>
    </source>
</evidence>
<dbReference type="InterPro" id="IPR025277">
    <property type="entry name" value="Apiosidase-like_cat_dom"/>
</dbReference>
<protein>
    <recommendedName>
        <fullName evidence="5">DUF4038 domain-containing protein</fullName>
    </recommendedName>
</protein>
<dbReference type="KEGG" id="bxy:BXY_06350"/>
<dbReference type="PANTHER" id="PTHR37836">
    <property type="entry name" value="LMO1036 PROTEIN"/>
    <property type="match status" value="1"/>
</dbReference>
<reference evidence="3 4" key="2">
    <citation type="submission" date="2010-03" db="EMBL/GenBank/DDBJ databases">
        <authorList>
            <person name="Pajon A."/>
        </authorList>
    </citation>
    <scope>NUCLEOTIDE SEQUENCE [LARGE SCALE GENOMIC DNA]</scope>
    <source>
        <strain evidence="3 4">XB1A</strain>
    </source>
</reference>
<dbReference type="PATRIC" id="fig|657309.4.peg.4197"/>
<gene>
    <name evidence="3" type="ORF">BXY_06350</name>
</gene>